<dbReference type="AlphaFoldDB" id="A0A7J7NS50"/>
<evidence type="ECO:0000256" key="3">
    <source>
        <dbReference type="ARBA" id="ARBA00022825"/>
    </source>
</evidence>
<proteinExistence type="inferred from homology"/>
<sequence>MDALSLGVPSTLSKELSCANPDLSLDNDPVDVISDNESAEQSSSSTKDLSKAQLLNIYLEAGKCYGRVKPNIVAYGQEIMGSKISTGCKSLSGTSVASPSSCSVKQALVEGVAKLSCPNMYEQGAGRVDLLESYEILKRYRSRASIFPSILDYTDHPYSWPFSYQLLYAGTMPVMFNATILNGMGLIGYVEGQPTWHPSNDEENLLSIHFYSKIIWPWIGYLALHMQIKDEAKGGSNSAKSKKDTMGSISQYQISPRYIPRDSLEVRNDILDWHGDYMHINFLIMFNMLRNSGYYVETLGSPLTCFDARRYGTLLMVDLEDEYFEEEIEKLRDDILNAGLGLVVFIKWYNVDTMEKMRFYDDNTRSW</sequence>
<keyword evidence="7" id="KW-1185">Reference proteome</keyword>
<dbReference type="GO" id="GO:0006508">
    <property type="term" value="P:proteolysis"/>
    <property type="evidence" value="ECO:0007669"/>
    <property type="project" value="UniProtKB-KW"/>
</dbReference>
<evidence type="ECO:0000259" key="4">
    <source>
        <dbReference type="Pfam" id="PF23090"/>
    </source>
</evidence>
<dbReference type="PANTHER" id="PTHR43806:SF7">
    <property type="entry name" value="MEMBRANE-BOUND TRANSCRIPTION FACTOR SITE-1 PROTEASE"/>
    <property type="match status" value="1"/>
</dbReference>
<dbReference type="PROSITE" id="PS00387">
    <property type="entry name" value="PPASE"/>
    <property type="match status" value="1"/>
</dbReference>
<dbReference type="Pfam" id="PF23094">
    <property type="entry name" value="MBTPS1_3rd"/>
    <property type="match status" value="1"/>
</dbReference>
<organism evidence="6 7">
    <name type="scientific">Kingdonia uniflora</name>
    <dbReference type="NCBI Taxonomy" id="39325"/>
    <lineage>
        <taxon>Eukaryota</taxon>
        <taxon>Viridiplantae</taxon>
        <taxon>Streptophyta</taxon>
        <taxon>Embryophyta</taxon>
        <taxon>Tracheophyta</taxon>
        <taxon>Spermatophyta</taxon>
        <taxon>Magnoliopsida</taxon>
        <taxon>Ranunculales</taxon>
        <taxon>Circaeasteraceae</taxon>
        <taxon>Kingdonia</taxon>
    </lineage>
</organism>
<accession>A0A7J7NS50</accession>
<feature type="domain" description="MBTPS1 third" evidence="5">
    <location>
        <begin position="147"/>
        <end position="239"/>
    </location>
</feature>
<dbReference type="InterPro" id="IPR057060">
    <property type="entry name" value="MBTPS1_3rd"/>
</dbReference>
<dbReference type="GO" id="GO:0004252">
    <property type="term" value="F:serine-type endopeptidase activity"/>
    <property type="evidence" value="ECO:0007669"/>
    <property type="project" value="InterPro"/>
</dbReference>
<feature type="domain" description="MBTPS1 fourth" evidence="4">
    <location>
        <begin position="254"/>
        <end position="367"/>
    </location>
</feature>
<gene>
    <name evidence="6" type="ORF">GIB67_034315</name>
</gene>
<keyword evidence="3" id="KW-0720">Serine protease</keyword>
<comment type="caution">
    <text evidence="6">The sequence shown here is derived from an EMBL/GenBank/DDBJ whole genome shotgun (WGS) entry which is preliminary data.</text>
</comment>
<keyword evidence="2" id="KW-0645">Protease</keyword>
<dbReference type="InterPro" id="IPR057032">
    <property type="entry name" value="MBTPS1_4th"/>
</dbReference>
<dbReference type="GO" id="GO:0005794">
    <property type="term" value="C:Golgi apparatus"/>
    <property type="evidence" value="ECO:0007669"/>
    <property type="project" value="TreeGrafter"/>
</dbReference>
<dbReference type="Proteomes" id="UP000541444">
    <property type="component" value="Unassembled WGS sequence"/>
</dbReference>
<protein>
    <submittedName>
        <fullName evidence="6">Uncharacterized protein</fullName>
    </submittedName>
</protein>
<evidence type="ECO:0000256" key="1">
    <source>
        <dbReference type="ARBA" id="ARBA00011073"/>
    </source>
</evidence>
<dbReference type="EMBL" id="JACGCM010000622">
    <property type="protein sequence ID" value="KAF6169923.1"/>
    <property type="molecule type" value="Genomic_DNA"/>
</dbReference>
<dbReference type="SUPFAM" id="SSF52743">
    <property type="entry name" value="Subtilisin-like"/>
    <property type="match status" value="1"/>
</dbReference>
<dbReference type="PANTHER" id="PTHR43806">
    <property type="entry name" value="PEPTIDASE S8"/>
    <property type="match status" value="1"/>
</dbReference>
<dbReference type="Pfam" id="PF23090">
    <property type="entry name" value="MBTPS1_4th"/>
    <property type="match status" value="1"/>
</dbReference>
<evidence type="ECO:0000313" key="7">
    <source>
        <dbReference type="Proteomes" id="UP000541444"/>
    </source>
</evidence>
<reference evidence="6 7" key="1">
    <citation type="journal article" date="2020" name="IScience">
        <title>Genome Sequencing of the Endangered Kingdonia uniflora (Circaeasteraceae, Ranunculales) Reveals Potential Mechanisms of Evolutionary Specialization.</title>
        <authorList>
            <person name="Sun Y."/>
            <person name="Deng T."/>
            <person name="Zhang A."/>
            <person name="Moore M.J."/>
            <person name="Landis J.B."/>
            <person name="Lin N."/>
            <person name="Zhang H."/>
            <person name="Zhang X."/>
            <person name="Huang J."/>
            <person name="Zhang X."/>
            <person name="Sun H."/>
            <person name="Wang H."/>
        </authorList>
    </citation>
    <scope>NUCLEOTIDE SEQUENCE [LARGE SCALE GENOMIC DNA]</scope>
    <source>
        <strain evidence="6">TB1705</strain>
        <tissue evidence="6">Leaf</tissue>
    </source>
</reference>
<evidence type="ECO:0000256" key="2">
    <source>
        <dbReference type="ARBA" id="ARBA00022670"/>
    </source>
</evidence>
<keyword evidence="3" id="KW-0378">Hydrolase</keyword>
<comment type="similarity">
    <text evidence="1">Belongs to the peptidase S8 family.</text>
</comment>
<name>A0A7J7NS50_9MAGN</name>
<dbReference type="OrthoDB" id="1740355at2759"/>
<dbReference type="InterPro" id="IPR050131">
    <property type="entry name" value="Peptidase_S8_subtilisin-like"/>
</dbReference>
<dbReference type="InterPro" id="IPR036852">
    <property type="entry name" value="Peptidase_S8/S53_dom_sf"/>
</dbReference>
<evidence type="ECO:0000259" key="5">
    <source>
        <dbReference type="Pfam" id="PF23094"/>
    </source>
</evidence>
<dbReference type="Gene3D" id="3.40.50.200">
    <property type="entry name" value="Peptidase S8/S53 domain"/>
    <property type="match status" value="1"/>
</dbReference>
<evidence type="ECO:0000313" key="6">
    <source>
        <dbReference type="EMBL" id="KAF6169923.1"/>
    </source>
</evidence>